<evidence type="ECO:0000313" key="2">
    <source>
        <dbReference type="EMBL" id="OWK58377.1"/>
    </source>
</evidence>
<protein>
    <submittedName>
        <fullName evidence="2">Uncharacterized protein</fullName>
    </submittedName>
</protein>
<dbReference type="AlphaFoldDB" id="A0A218UX62"/>
<gene>
    <name evidence="2" type="ORF">RLOC_00005834</name>
</gene>
<name>A0A218UX62_9PASE</name>
<keyword evidence="3" id="KW-1185">Reference proteome</keyword>
<evidence type="ECO:0000313" key="3">
    <source>
        <dbReference type="Proteomes" id="UP000197619"/>
    </source>
</evidence>
<feature type="compositionally biased region" description="Basic residues" evidence="1">
    <location>
        <begin position="96"/>
        <end position="108"/>
    </location>
</feature>
<reference evidence="2 3" key="1">
    <citation type="submission" date="2017-05" db="EMBL/GenBank/DDBJ databases">
        <title>Genome of assembly of the Bengalese finch, Lonchura striata domestica.</title>
        <authorList>
            <person name="Colquitt B.M."/>
            <person name="Brainard M.S."/>
        </authorList>
    </citation>
    <scope>NUCLEOTIDE SEQUENCE [LARGE SCALE GENOMIC DNA]</scope>
    <source>
        <strain evidence="2">White83orange57</strain>
    </source>
</reference>
<sequence length="131" mass="14298">MAIDRRRLQPAAPRLRRLGATLPWGAGRPVPADPGAAHLGPGARHRLQQVLGLLPPGPARLLVPGGGRAGQLERDPGADPRQPQRQREHLPPARAAHPRGGQRQRVRLPRVALPHQSRPRPKRREQVGSCL</sequence>
<proteinExistence type="predicted"/>
<feature type="region of interest" description="Disordered" evidence="1">
    <location>
        <begin position="55"/>
        <end position="131"/>
    </location>
</feature>
<feature type="region of interest" description="Disordered" evidence="1">
    <location>
        <begin position="1"/>
        <end position="43"/>
    </location>
</feature>
<dbReference type="Proteomes" id="UP000197619">
    <property type="component" value="Unassembled WGS sequence"/>
</dbReference>
<feature type="compositionally biased region" description="Low complexity" evidence="1">
    <location>
        <begin position="9"/>
        <end position="23"/>
    </location>
</feature>
<dbReference type="EMBL" id="MUZQ01000101">
    <property type="protein sequence ID" value="OWK58377.1"/>
    <property type="molecule type" value="Genomic_DNA"/>
</dbReference>
<evidence type="ECO:0000256" key="1">
    <source>
        <dbReference type="SAM" id="MobiDB-lite"/>
    </source>
</evidence>
<comment type="caution">
    <text evidence="2">The sequence shown here is derived from an EMBL/GenBank/DDBJ whole genome shotgun (WGS) entry which is preliminary data.</text>
</comment>
<accession>A0A218UX62</accession>
<organism evidence="2 3">
    <name type="scientific">Lonchura striata</name>
    <name type="common">white-rumped munia</name>
    <dbReference type="NCBI Taxonomy" id="40157"/>
    <lineage>
        <taxon>Eukaryota</taxon>
        <taxon>Metazoa</taxon>
        <taxon>Chordata</taxon>
        <taxon>Craniata</taxon>
        <taxon>Vertebrata</taxon>
        <taxon>Euteleostomi</taxon>
        <taxon>Archelosauria</taxon>
        <taxon>Archosauria</taxon>
        <taxon>Dinosauria</taxon>
        <taxon>Saurischia</taxon>
        <taxon>Theropoda</taxon>
        <taxon>Coelurosauria</taxon>
        <taxon>Aves</taxon>
        <taxon>Neognathae</taxon>
        <taxon>Neoaves</taxon>
        <taxon>Telluraves</taxon>
        <taxon>Australaves</taxon>
        <taxon>Passeriformes</taxon>
        <taxon>Passeroidea</taxon>
        <taxon>Estrildidae</taxon>
        <taxon>Estrildinae</taxon>
        <taxon>Lonchura</taxon>
    </lineage>
</organism>